<evidence type="ECO:0000313" key="2">
    <source>
        <dbReference type="Proteomes" id="UP000265703"/>
    </source>
</evidence>
<name>A0A397T4S0_9GLOM</name>
<dbReference type="AlphaFoldDB" id="A0A397T4S0"/>
<comment type="caution">
    <text evidence="1">The sequence shown here is derived from an EMBL/GenBank/DDBJ whole genome shotgun (WGS) entry which is preliminary data.</text>
</comment>
<accession>A0A397T4S0</accession>
<keyword evidence="2" id="KW-1185">Reference proteome</keyword>
<protein>
    <submittedName>
        <fullName evidence="1">Uncharacterized protein</fullName>
    </submittedName>
</protein>
<dbReference type="Proteomes" id="UP000265703">
    <property type="component" value="Unassembled WGS sequence"/>
</dbReference>
<dbReference type="STRING" id="658196.A0A397T4S0"/>
<sequence>MEYLESKQTNYMKRTKLFNVNSNDTDKFIYLNQLLILRQQNDLKKRLKSKERSPDKANDIAVRSEMKHILKGQIPDEYALDYDKIFIKQSNKIYKKLIPELKKLMSGHYNPLLKYLLRDVLDPTAEEIQHAKKQWERIYDNDTYFTYSKLPENTPEWVYDAEKSEMKQWTSKCSNIYRVNDNNDKMTQYDDASLTDPNLDYLLNSAEINLIRPEDLDEISKSSQSDIILDAVNMKYYCTDLLCRTVPLYDRDFYDHSDLNDSSDINDLSDS</sequence>
<dbReference type="EMBL" id="QKYT01000161">
    <property type="protein sequence ID" value="RIA91157.1"/>
    <property type="molecule type" value="Genomic_DNA"/>
</dbReference>
<proteinExistence type="predicted"/>
<reference evidence="1 2" key="1">
    <citation type="submission" date="2018-06" db="EMBL/GenBank/DDBJ databases">
        <title>Comparative genomics reveals the genomic features of Rhizophagus irregularis, R. cerebriforme, R. diaphanum and Gigaspora rosea, and their symbiotic lifestyle signature.</title>
        <authorList>
            <person name="Morin E."/>
            <person name="San Clemente H."/>
            <person name="Chen E.C.H."/>
            <person name="De La Providencia I."/>
            <person name="Hainaut M."/>
            <person name="Kuo A."/>
            <person name="Kohler A."/>
            <person name="Murat C."/>
            <person name="Tang N."/>
            <person name="Roy S."/>
            <person name="Loubradou J."/>
            <person name="Henrissat B."/>
            <person name="Grigoriev I.V."/>
            <person name="Corradi N."/>
            <person name="Roux C."/>
            <person name="Martin F.M."/>
        </authorList>
    </citation>
    <scope>NUCLEOTIDE SEQUENCE [LARGE SCALE GENOMIC DNA]</scope>
    <source>
        <strain evidence="1 2">DAOM 227022</strain>
    </source>
</reference>
<evidence type="ECO:0000313" key="1">
    <source>
        <dbReference type="EMBL" id="RIA91157.1"/>
    </source>
</evidence>
<organism evidence="1 2">
    <name type="scientific">Glomus cerebriforme</name>
    <dbReference type="NCBI Taxonomy" id="658196"/>
    <lineage>
        <taxon>Eukaryota</taxon>
        <taxon>Fungi</taxon>
        <taxon>Fungi incertae sedis</taxon>
        <taxon>Mucoromycota</taxon>
        <taxon>Glomeromycotina</taxon>
        <taxon>Glomeromycetes</taxon>
        <taxon>Glomerales</taxon>
        <taxon>Glomeraceae</taxon>
        <taxon>Glomus</taxon>
    </lineage>
</organism>
<gene>
    <name evidence="1" type="ORF">C1645_822470</name>
</gene>